<feature type="compositionally biased region" description="Polar residues" evidence="1">
    <location>
        <begin position="68"/>
        <end position="82"/>
    </location>
</feature>
<organism evidence="2 3">
    <name type="scientific">Portunus trituberculatus</name>
    <name type="common">Swimming crab</name>
    <name type="synonym">Neptunus trituberculatus</name>
    <dbReference type="NCBI Taxonomy" id="210409"/>
    <lineage>
        <taxon>Eukaryota</taxon>
        <taxon>Metazoa</taxon>
        <taxon>Ecdysozoa</taxon>
        <taxon>Arthropoda</taxon>
        <taxon>Crustacea</taxon>
        <taxon>Multicrustacea</taxon>
        <taxon>Malacostraca</taxon>
        <taxon>Eumalacostraca</taxon>
        <taxon>Eucarida</taxon>
        <taxon>Decapoda</taxon>
        <taxon>Pleocyemata</taxon>
        <taxon>Brachyura</taxon>
        <taxon>Eubrachyura</taxon>
        <taxon>Portunoidea</taxon>
        <taxon>Portunidae</taxon>
        <taxon>Portuninae</taxon>
        <taxon>Portunus</taxon>
    </lineage>
</organism>
<gene>
    <name evidence="2" type="ORF">E2C01_020995</name>
</gene>
<evidence type="ECO:0000256" key="1">
    <source>
        <dbReference type="SAM" id="MobiDB-lite"/>
    </source>
</evidence>
<accession>A0A5B7E1B9</accession>
<dbReference type="Proteomes" id="UP000324222">
    <property type="component" value="Unassembled WGS sequence"/>
</dbReference>
<reference evidence="2 3" key="1">
    <citation type="submission" date="2019-05" db="EMBL/GenBank/DDBJ databases">
        <title>Another draft genome of Portunus trituberculatus and its Hox gene families provides insights of decapod evolution.</title>
        <authorList>
            <person name="Jeong J.-H."/>
            <person name="Song I."/>
            <person name="Kim S."/>
            <person name="Choi T."/>
            <person name="Kim D."/>
            <person name="Ryu S."/>
            <person name="Kim W."/>
        </authorList>
    </citation>
    <scope>NUCLEOTIDE SEQUENCE [LARGE SCALE GENOMIC DNA]</scope>
    <source>
        <tissue evidence="2">Muscle</tissue>
    </source>
</reference>
<name>A0A5B7E1B9_PORTR</name>
<evidence type="ECO:0000313" key="3">
    <source>
        <dbReference type="Proteomes" id="UP000324222"/>
    </source>
</evidence>
<sequence length="82" mass="8836">MADRVVILKHAMTGQTSGYTVGTTIPYKCEGSGKWQAWMPKLASGNACNIPELTVQAAQTFSGPHWSQAKTSKPQVLKTSNL</sequence>
<protein>
    <submittedName>
        <fullName evidence="2">Uncharacterized protein</fullName>
    </submittedName>
</protein>
<keyword evidence="3" id="KW-1185">Reference proteome</keyword>
<dbReference type="AlphaFoldDB" id="A0A5B7E1B9"/>
<comment type="caution">
    <text evidence="2">The sequence shown here is derived from an EMBL/GenBank/DDBJ whole genome shotgun (WGS) entry which is preliminary data.</text>
</comment>
<dbReference type="EMBL" id="VSRR010001807">
    <property type="protein sequence ID" value="MPC27811.1"/>
    <property type="molecule type" value="Genomic_DNA"/>
</dbReference>
<feature type="region of interest" description="Disordered" evidence="1">
    <location>
        <begin position="63"/>
        <end position="82"/>
    </location>
</feature>
<evidence type="ECO:0000313" key="2">
    <source>
        <dbReference type="EMBL" id="MPC27811.1"/>
    </source>
</evidence>
<proteinExistence type="predicted"/>